<dbReference type="PANTHER" id="PTHR16206:SF11">
    <property type="entry name" value="DEP DOMAIN-CONTAINING PROTEIN 1B"/>
    <property type="match status" value="1"/>
</dbReference>
<dbReference type="OrthoDB" id="524326at2759"/>
<evidence type="ECO:0000259" key="1">
    <source>
        <dbReference type="PROSITE" id="PS50238"/>
    </source>
</evidence>
<dbReference type="InterPro" id="IPR008936">
    <property type="entry name" value="Rho_GTPase_activation_prot"/>
</dbReference>
<sequence>MYFYRLQKVLGLDSLDEVLDTKLVNSKYIVQNAYNVNKQGIVTLEDKSKELPHWILSAMKCLANWPSCSDMKQPTYSGFERDVFKTIVDYFVQMKEPLLTFHFFDVFVSVLGLLQKHSKAVEALQISCLLLPPENRKRLQLLVRMMARISFNKDLPPLSESVRTRTLMVQAFSRCILCSKDEMDLDELLAAKLVSFLMDNYQEILSVPSALKSSIEEHVVHLQRVQIKYAGADTDATFPSPSFCYQISTDEFEYQRANGSQEPLATLLEEIAMNKEISVKDKKKKLKQVNTNFSTVFTFKLKS</sequence>
<dbReference type="PROSITE" id="PS50238">
    <property type="entry name" value="RHOGAP"/>
    <property type="match status" value="1"/>
</dbReference>
<gene>
    <name evidence="2" type="primary">Depdc1b</name>
    <name evidence="2" type="ORF">THACHL_R09495</name>
</gene>
<dbReference type="FunFam" id="1.10.555.10:FF:000029">
    <property type="entry name" value="DEP domain-containing protein 1B isoform X2"/>
    <property type="match status" value="1"/>
</dbReference>
<dbReference type="GO" id="GO:0007165">
    <property type="term" value="P:signal transduction"/>
    <property type="evidence" value="ECO:0007669"/>
    <property type="project" value="InterPro"/>
</dbReference>
<dbReference type="InterPro" id="IPR000198">
    <property type="entry name" value="RhoGAP_dom"/>
</dbReference>
<feature type="non-terminal residue" evidence="2">
    <location>
        <position position="1"/>
    </location>
</feature>
<accession>A0A7L3JV55</accession>
<feature type="domain" description="Rho-GAP" evidence="1">
    <location>
        <begin position="13"/>
        <end position="205"/>
    </location>
</feature>
<dbReference type="Proteomes" id="UP000556761">
    <property type="component" value="Unassembled WGS sequence"/>
</dbReference>
<dbReference type="AlphaFoldDB" id="A0A7L3JV55"/>
<dbReference type="SUPFAM" id="SSF48350">
    <property type="entry name" value="GTPase activation domain, GAP"/>
    <property type="match status" value="1"/>
</dbReference>
<dbReference type="CDD" id="cd04405">
    <property type="entry name" value="RhoGAP_BRCC3-like"/>
    <property type="match status" value="1"/>
</dbReference>
<proteinExistence type="predicted"/>
<dbReference type="GO" id="GO:0030177">
    <property type="term" value="P:positive regulation of Wnt signaling pathway"/>
    <property type="evidence" value="ECO:0007669"/>
    <property type="project" value="TreeGrafter"/>
</dbReference>
<comment type="caution">
    <text evidence="2">The sequence shown here is derived from an EMBL/GenBank/DDBJ whole genome shotgun (WGS) entry which is preliminary data.</text>
</comment>
<name>A0A7L3JV55_THACH</name>
<protein>
    <submittedName>
        <fullName evidence="2">DEP1B protein</fullName>
    </submittedName>
</protein>
<feature type="non-terminal residue" evidence="2">
    <location>
        <position position="303"/>
    </location>
</feature>
<dbReference type="Pfam" id="PF00620">
    <property type="entry name" value="RhoGAP"/>
    <property type="match status" value="1"/>
</dbReference>
<evidence type="ECO:0000313" key="2">
    <source>
        <dbReference type="EMBL" id="NXU33116.1"/>
    </source>
</evidence>
<reference evidence="2 3" key="1">
    <citation type="submission" date="2019-09" db="EMBL/GenBank/DDBJ databases">
        <title>Bird 10,000 Genomes (B10K) Project - Family phase.</title>
        <authorList>
            <person name="Zhang G."/>
        </authorList>
    </citation>
    <scope>NUCLEOTIDE SEQUENCE [LARGE SCALE GENOMIC DNA]</scope>
    <source>
        <strain evidence="2">B10K-DU-029-24</strain>
        <tissue evidence="2">Muscle</tissue>
    </source>
</reference>
<evidence type="ECO:0000313" key="3">
    <source>
        <dbReference type="Proteomes" id="UP000556761"/>
    </source>
</evidence>
<dbReference type="EMBL" id="VZTW01063209">
    <property type="protein sequence ID" value="NXU33116.1"/>
    <property type="molecule type" value="Genomic_DNA"/>
</dbReference>
<keyword evidence="3" id="KW-1185">Reference proteome</keyword>
<dbReference type="Gene3D" id="1.10.555.10">
    <property type="entry name" value="Rho GTPase activation protein"/>
    <property type="match status" value="1"/>
</dbReference>
<dbReference type="PANTHER" id="PTHR16206">
    <property type="entry name" value="DEP DOMAIN-CONTAINING"/>
    <property type="match status" value="1"/>
</dbReference>
<organism evidence="2 3">
    <name type="scientific">Thalassarche chlororhynchos</name>
    <name type="common">Atlantic yellow-nosed albatross</name>
    <name type="synonym">Diomedea chlororhynchos</name>
    <dbReference type="NCBI Taxonomy" id="54017"/>
    <lineage>
        <taxon>Eukaryota</taxon>
        <taxon>Metazoa</taxon>
        <taxon>Chordata</taxon>
        <taxon>Craniata</taxon>
        <taxon>Vertebrata</taxon>
        <taxon>Euteleostomi</taxon>
        <taxon>Archelosauria</taxon>
        <taxon>Archosauria</taxon>
        <taxon>Dinosauria</taxon>
        <taxon>Saurischia</taxon>
        <taxon>Theropoda</taxon>
        <taxon>Coelurosauria</taxon>
        <taxon>Aves</taxon>
        <taxon>Neognathae</taxon>
        <taxon>Neoaves</taxon>
        <taxon>Aequornithes</taxon>
        <taxon>Procellariiformes</taxon>
        <taxon>Diomedeidae</taxon>
        <taxon>Thalassarche</taxon>
    </lineage>
</organism>